<comment type="caution">
    <text evidence="1">The sequence shown here is derived from an EMBL/GenBank/DDBJ whole genome shotgun (WGS) entry which is preliminary data.</text>
</comment>
<evidence type="ECO:0000313" key="2">
    <source>
        <dbReference type="Proteomes" id="UP000299102"/>
    </source>
</evidence>
<gene>
    <name evidence="1" type="ORF">EVAR_91495_1</name>
</gene>
<reference evidence="1 2" key="1">
    <citation type="journal article" date="2019" name="Commun. Biol.">
        <title>The bagworm genome reveals a unique fibroin gene that provides high tensile strength.</title>
        <authorList>
            <person name="Kono N."/>
            <person name="Nakamura H."/>
            <person name="Ohtoshi R."/>
            <person name="Tomita M."/>
            <person name="Numata K."/>
            <person name="Arakawa K."/>
        </authorList>
    </citation>
    <scope>NUCLEOTIDE SEQUENCE [LARGE SCALE GENOMIC DNA]</scope>
</reference>
<sequence>MEIGLEASTIQIEREWWGAESRVATGIKIVIECGIRIRIKKVTGIGIRGTGIGIESKIGYKDEGTCTVATRT</sequence>
<evidence type="ECO:0000313" key="1">
    <source>
        <dbReference type="EMBL" id="GBP35944.1"/>
    </source>
</evidence>
<accession>A0A4C1VDC1</accession>
<organism evidence="1 2">
    <name type="scientific">Eumeta variegata</name>
    <name type="common">Bagworm moth</name>
    <name type="synonym">Eumeta japonica</name>
    <dbReference type="NCBI Taxonomy" id="151549"/>
    <lineage>
        <taxon>Eukaryota</taxon>
        <taxon>Metazoa</taxon>
        <taxon>Ecdysozoa</taxon>
        <taxon>Arthropoda</taxon>
        <taxon>Hexapoda</taxon>
        <taxon>Insecta</taxon>
        <taxon>Pterygota</taxon>
        <taxon>Neoptera</taxon>
        <taxon>Endopterygota</taxon>
        <taxon>Lepidoptera</taxon>
        <taxon>Glossata</taxon>
        <taxon>Ditrysia</taxon>
        <taxon>Tineoidea</taxon>
        <taxon>Psychidae</taxon>
        <taxon>Oiketicinae</taxon>
        <taxon>Eumeta</taxon>
    </lineage>
</organism>
<keyword evidence="2" id="KW-1185">Reference proteome</keyword>
<dbReference type="Proteomes" id="UP000299102">
    <property type="component" value="Unassembled WGS sequence"/>
</dbReference>
<protein>
    <submittedName>
        <fullName evidence="1">Uncharacterized protein</fullName>
    </submittedName>
</protein>
<dbReference type="AlphaFoldDB" id="A0A4C1VDC1"/>
<proteinExistence type="predicted"/>
<dbReference type="EMBL" id="BGZK01000312">
    <property type="protein sequence ID" value="GBP35944.1"/>
    <property type="molecule type" value="Genomic_DNA"/>
</dbReference>
<name>A0A4C1VDC1_EUMVA</name>